<feature type="domain" description="Creatinase N-terminal" evidence="4">
    <location>
        <begin position="26"/>
        <end position="159"/>
    </location>
</feature>
<dbReference type="AlphaFoldDB" id="A0A381YH06"/>
<dbReference type="InterPro" id="IPR000994">
    <property type="entry name" value="Pept_M24"/>
</dbReference>
<sequence>MYERVEWAVGEAYFVSLIPGTRLLARLAALRSRFDGAGVSALLVTDPANVFYLSNFRGTAGMLLVGLDRASLIVDARYISSATALLESTAGCPGMATVEVTGSYEETLVDLVVERGADPVGFESRHVTVGRHDWLVGALAESRIELLRTTGLVEQARVVKDADELEKLRDAGLRISRVMSEALAGLRPGRQEREVAADIDRAIQAAGFEGPSFDTIVAGGPNTALPHARPGQRELEAGDLVLLDFGGVLDGYCVDLSRTASLGPPTGEAMAWHRAVCEGHAAALEVVRPGATVGEVDSAARLKIEQHGLGERFVHGTGHGLGLEVHEAPRIGKRDLSALVPEDEVVLESGMVFTIEPGVYLPSRGGVRLEDDLAVTSTGYELLTDVSRGLCVV</sequence>
<dbReference type="InterPro" id="IPR000587">
    <property type="entry name" value="Creatinase_N"/>
</dbReference>
<reference evidence="5" key="1">
    <citation type="submission" date="2018-05" db="EMBL/GenBank/DDBJ databases">
        <authorList>
            <person name="Lanie J.A."/>
            <person name="Ng W.-L."/>
            <person name="Kazmierczak K.M."/>
            <person name="Andrzejewski T.M."/>
            <person name="Davidsen T.M."/>
            <person name="Wayne K.J."/>
            <person name="Tettelin H."/>
            <person name="Glass J.I."/>
            <person name="Rusch D."/>
            <person name="Podicherti R."/>
            <person name="Tsui H.-C.T."/>
            <person name="Winkler M.E."/>
        </authorList>
    </citation>
    <scope>NUCLEOTIDE SEQUENCE</scope>
</reference>
<dbReference type="InterPro" id="IPR029149">
    <property type="entry name" value="Creatin/AminoP/Spt16_N"/>
</dbReference>
<keyword evidence="2" id="KW-0378">Hydrolase</keyword>
<keyword evidence="1" id="KW-0479">Metal-binding</keyword>
<dbReference type="Gene3D" id="3.40.350.10">
    <property type="entry name" value="Creatinase/prolidase N-terminal domain"/>
    <property type="match status" value="1"/>
</dbReference>
<evidence type="ECO:0000256" key="1">
    <source>
        <dbReference type="ARBA" id="ARBA00022723"/>
    </source>
</evidence>
<dbReference type="InterPro" id="IPR001131">
    <property type="entry name" value="Peptidase_M24B_aminopep-P_CS"/>
</dbReference>
<evidence type="ECO:0000256" key="2">
    <source>
        <dbReference type="ARBA" id="ARBA00022801"/>
    </source>
</evidence>
<accession>A0A381YH06</accession>
<dbReference type="EMBL" id="UINC01018210">
    <property type="protein sequence ID" value="SVA76284.1"/>
    <property type="molecule type" value="Genomic_DNA"/>
</dbReference>
<evidence type="ECO:0008006" key="6">
    <source>
        <dbReference type="Google" id="ProtNLM"/>
    </source>
</evidence>
<proteinExistence type="predicted"/>
<dbReference type="GO" id="GO:0016787">
    <property type="term" value="F:hydrolase activity"/>
    <property type="evidence" value="ECO:0007669"/>
    <property type="project" value="UniProtKB-KW"/>
</dbReference>
<evidence type="ECO:0000259" key="3">
    <source>
        <dbReference type="Pfam" id="PF00557"/>
    </source>
</evidence>
<evidence type="ECO:0000259" key="4">
    <source>
        <dbReference type="Pfam" id="PF01321"/>
    </source>
</evidence>
<dbReference type="InterPro" id="IPR001714">
    <property type="entry name" value="Pept_M24_MAP"/>
</dbReference>
<dbReference type="PANTHER" id="PTHR46112">
    <property type="entry name" value="AMINOPEPTIDASE"/>
    <property type="match status" value="1"/>
</dbReference>
<dbReference type="Pfam" id="PF00557">
    <property type="entry name" value="Peptidase_M24"/>
    <property type="match status" value="1"/>
</dbReference>
<evidence type="ECO:0000313" key="5">
    <source>
        <dbReference type="EMBL" id="SVA76284.1"/>
    </source>
</evidence>
<feature type="domain" description="Peptidase M24" evidence="3">
    <location>
        <begin position="166"/>
        <end position="376"/>
    </location>
</feature>
<dbReference type="PRINTS" id="PR00599">
    <property type="entry name" value="MAPEPTIDASE"/>
</dbReference>
<dbReference type="Pfam" id="PF01321">
    <property type="entry name" value="Creatinase_N"/>
    <property type="match status" value="1"/>
</dbReference>
<dbReference type="PROSITE" id="PS00491">
    <property type="entry name" value="PROLINE_PEPTIDASE"/>
    <property type="match status" value="1"/>
</dbReference>
<dbReference type="GO" id="GO:0046872">
    <property type="term" value="F:metal ion binding"/>
    <property type="evidence" value="ECO:0007669"/>
    <property type="project" value="UniProtKB-KW"/>
</dbReference>
<name>A0A381YH06_9ZZZZ</name>
<dbReference type="PANTHER" id="PTHR46112:SF8">
    <property type="entry name" value="CYTOPLASMIC PEPTIDASE PEPQ-RELATED"/>
    <property type="match status" value="1"/>
</dbReference>
<organism evidence="5">
    <name type="scientific">marine metagenome</name>
    <dbReference type="NCBI Taxonomy" id="408172"/>
    <lineage>
        <taxon>unclassified sequences</taxon>
        <taxon>metagenomes</taxon>
        <taxon>ecological metagenomes</taxon>
    </lineage>
</organism>
<protein>
    <recommendedName>
        <fullName evidence="6">Peptidase M24 domain-containing protein</fullName>
    </recommendedName>
</protein>
<gene>
    <name evidence="5" type="ORF">METZ01_LOCUS129138</name>
</gene>
<dbReference type="InterPro" id="IPR050659">
    <property type="entry name" value="Peptidase_M24B"/>
</dbReference>
<dbReference type="Gene3D" id="3.90.230.10">
    <property type="entry name" value="Creatinase/methionine aminopeptidase superfamily"/>
    <property type="match status" value="1"/>
</dbReference>
<dbReference type="InterPro" id="IPR036005">
    <property type="entry name" value="Creatinase/aminopeptidase-like"/>
</dbReference>
<dbReference type="SUPFAM" id="SSF55920">
    <property type="entry name" value="Creatinase/aminopeptidase"/>
    <property type="match status" value="1"/>
</dbReference>
<dbReference type="SUPFAM" id="SSF53092">
    <property type="entry name" value="Creatinase/prolidase N-terminal domain"/>
    <property type="match status" value="1"/>
</dbReference>